<proteinExistence type="inferred from homology"/>
<dbReference type="InterPro" id="IPR036849">
    <property type="entry name" value="Enolase-like_C_sf"/>
</dbReference>
<keyword evidence="2" id="KW-0479">Metal-binding</keyword>
<dbReference type="RefSeq" id="WP_093324844.1">
    <property type="nucleotide sequence ID" value="NZ_FOAF01000002.1"/>
</dbReference>
<dbReference type="GO" id="GO:0046872">
    <property type="term" value="F:metal ion binding"/>
    <property type="evidence" value="ECO:0007669"/>
    <property type="project" value="UniProtKB-KW"/>
</dbReference>
<organism evidence="4 5">
    <name type="scientific">Olivibacter domesticus</name>
    <name type="common">Pseudosphingobacterium domesticum</name>
    <dbReference type="NCBI Taxonomy" id="407022"/>
    <lineage>
        <taxon>Bacteria</taxon>
        <taxon>Pseudomonadati</taxon>
        <taxon>Bacteroidota</taxon>
        <taxon>Sphingobacteriia</taxon>
        <taxon>Sphingobacteriales</taxon>
        <taxon>Sphingobacteriaceae</taxon>
        <taxon>Olivibacter</taxon>
    </lineage>
</organism>
<evidence type="ECO:0000259" key="3">
    <source>
        <dbReference type="Pfam" id="PF13378"/>
    </source>
</evidence>
<evidence type="ECO:0000313" key="5">
    <source>
        <dbReference type="Proteomes" id="UP000199421"/>
    </source>
</evidence>
<dbReference type="PANTHER" id="PTHR48080:SF3">
    <property type="entry name" value="ENOLASE SUPERFAMILY MEMBER DDB_G0284701"/>
    <property type="match status" value="1"/>
</dbReference>
<comment type="similarity">
    <text evidence="1">Belongs to the mandelate racemase/muconate lactonizing enzyme family.</text>
</comment>
<dbReference type="PANTHER" id="PTHR48080">
    <property type="entry name" value="D-GALACTONATE DEHYDRATASE-RELATED"/>
    <property type="match status" value="1"/>
</dbReference>
<dbReference type="OrthoDB" id="1099889at2"/>
<dbReference type="SUPFAM" id="SSF51604">
    <property type="entry name" value="Enolase C-terminal domain-like"/>
    <property type="match status" value="1"/>
</dbReference>
<dbReference type="EMBL" id="FOAF01000002">
    <property type="protein sequence ID" value="SEL47306.1"/>
    <property type="molecule type" value="Genomic_DNA"/>
</dbReference>
<dbReference type="GO" id="GO:0016854">
    <property type="term" value="F:racemase and epimerase activity"/>
    <property type="evidence" value="ECO:0007669"/>
    <property type="project" value="UniProtKB-ARBA"/>
</dbReference>
<evidence type="ECO:0000256" key="1">
    <source>
        <dbReference type="ARBA" id="ARBA00008031"/>
    </source>
</evidence>
<dbReference type="Gene3D" id="3.20.20.120">
    <property type="entry name" value="Enolase-like C-terminal domain"/>
    <property type="match status" value="1"/>
</dbReference>
<evidence type="ECO:0000313" key="4">
    <source>
        <dbReference type="EMBL" id="SEL47306.1"/>
    </source>
</evidence>
<dbReference type="InterPro" id="IPR034593">
    <property type="entry name" value="DgoD-like"/>
</dbReference>
<keyword evidence="5" id="KW-1185">Reference proteome</keyword>
<name>A0A1H7QH89_OLID1</name>
<sequence>MKKYKTIQIAKTDSNFEREPLIRPFGFKGAYLTELWQIITRLTSTSGITCIGLSTQSVLYGDADLFVKNTEAAGNTLMYALTNKALELVKERPFNNPIELVEAMLPKLLLAGKQLTNKSDLHINFSLNSLVSVDHAAWLLYAAENNISTFRELIPEDYKTALSAQNDKLAVMFQIPYGMPLEDIKSAAQQGYFVFKIKTGFPGNQETMLKNDVDRLTQIHDALKDVRTPYTSNGKILYTMDANGRYERKETLLRYLQHAEKIGALTQILFYEEPFPERNDELVSDIEIRIAGDESIYDEKSALKRLEQGYQAIVLKGIAKTLSLSMKIAKLARERNIPCSCSDLTVNPILIDWHKNLACSVAPFPGINMGLIETNGDMNYLNWDQLCSYHPANKAVWTNINEGTFHLNQDFHMRSGGIFEMSKHYEEVLSN</sequence>
<gene>
    <name evidence="4" type="ORF">SAMN05661044_02592</name>
</gene>
<dbReference type="Pfam" id="PF13378">
    <property type="entry name" value="MR_MLE_C"/>
    <property type="match status" value="1"/>
</dbReference>
<dbReference type="AlphaFoldDB" id="A0A1H7QH89"/>
<evidence type="ECO:0000256" key="2">
    <source>
        <dbReference type="ARBA" id="ARBA00022723"/>
    </source>
</evidence>
<protein>
    <submittedName>
        <fullName evidence="4">L-alanine-DL-glutamate epimerase</fullName>
    </submittedName>
</protein>
<reference evidence="5" key="1">
    <citation type="submission" date="2016-10" db="EMBL/GenBank/DDBJ databases">
        <authorList>
            <person name="Varghese N."/>
            <person name="Submissions S."/>
        </authorList>
    </citation>
    <scope>NUCLEOTIDE SEQUENCE [LARGE SCALE GENOMIC DNA]</scope>
    <source>
        <strain evidence="5">DSM 18733</strain>
    </source>
</reference>
<dbReference type="Proteomes" id="UP000199421">
    <property type="component" value="Unassembled WGS sequence"/>
</dbReference>
<dbReference type="InterPro" id="IPR029065">
    <property type="entry name" value="Enolase_C-like"/>
</dbReference>
<feature type="domain" description="Enolase C-terminal" evidence="3">
    <location>
        <begin position="185"/>
        <end position="362"/>
    </location>
</feature>
<accession>A0A1H7QH89</accession>
<dbReference type="STRING" id="407022.SAMN05661044_02592"/>